<feature type="compositionally biased region" description="Polar residues" evidence="1">
    <location>
        <begin position="1"/>
        <end position="13"/>
    </location>
</feature>
<feature type="compositionally biased region" description="Basic residues" evidence="1">
    <location>
        <begin position="80"/>
        <end position="93"/>
    </location>
</feature>
<reference evidence="2 3" key="1">
    <citation type="submission" date="2013-11" db="EMBL/GenBank/DDBJ databases">
        <title>The Genome Sequence of Phytophthora parasitica P1976.</title>
        <authorList>
            <consortium name="The Broad Institute Genomics Platform"/>
            <person name="Russ C."/>
            <person name="Tyler B."/>
            <person name="Panabieres F."/>
            <person name="Shan W."/>
            <person name="Tripathy S."/>
            <person name="Grunwald N."/>
            <person name="Machado M."/>
            <person name="Johnson C.S."/>
            <person name="Walker B."/>
            <person name="Young S."/>
            <person name="Zeng Q."/>
            <person name="Gargeya S."/>
            <person name="Fitzgerald M."/>
            <person name="Haas B."/>
            <person name="Abouelleil A."/>
            <person name="Allen A.W."/>
            <person name="Alvarado L."/>
            <person name="Arachchi H.M."/>
            <person name="Berlin A.M."/>
            <person name="Chapman S.B."/>
            <person name="Gainer-Dewar J."/>
            <person name="Goldberg J."/>
            <person name="Griggs A."/>
            <person name="Gujja S."/>
            <person name="Hansen M."/>
            <person name="Howarth C."/>
            <person name="Imamovic A."/>
            <person name="Ireland A."/>
            <person name="Larimer J."/>
            <person name="McCowan C."/>
            <person name="Murphy C."/>
            <person name="Pearson M."/>
            <person name="Poon T.W."/>
            <person name="Priest M."/>
            <person name="Roberts A."/>
            <person name="Saif S."/>
            <person name="Shea T."/>
            <person name="Sisk P."/>
            <person name="Sykes S."/>
            <person name="Wortman J."/>
            <person name="Nusbaum C."/>
            <person name="Birren B."/>
        </authorList>
    </citation>
    <scope>NUCLEOTIDE SEQUENCE [LARGE SCALE GENOMIC DNA]</scope>
    <source>
        <strain evidence="2 3">P1976</strain>
    </source>
</reference>
<accession>A0A080ZZ43</accession>
<gene>
    <name evidence="2" type="ORF">F444_11834</name>
</gene>
<dbReference type="AlphaFoldDB" id="A0A080ZZ43"/>
<evidence type="ECO:0000256" key="1">
    <source>
        <dbReference type="SAM" id="MobiDB-lite"/>
    </source>
</evidence>
<evidence type="ECO:0000313" key="2">
    <source>
        <dbReference type="EMBL" id="ETO71904.1"/>
    </source>
</evidence>
<organism evidence="2 3">
    <name type="scientific">Phytophthora nicotianae P1976</name>
    <dbReference type="NCBI Taxonomy" id="1317066"/>
    <lineage>
        <taxon>Eukaryota</taxon>
        <taxon>Sar</taxon>
        <taxon>Stramenopiles</taxon>
        <taxon>Oomycota</taxon>
        <taxon>Peronosporomycetes</taxon>
        <taxon>Peronosporales</taxon>
        <taxon>Peronosporaceae</taxon>
        <taxon>Phytophthora</taxon>
    </lineage>
</organism>
<feature type="non-terminal residue" evidence="2">
    <location>
        <position position="1"/>
    </location>
</feature>
<proteinExistence type="predicted"/>
<name>A0A080ZZ43_PHYNI</name>
<evidence type="ECO:0000313" key="3">
    <source>
        <dbReference type="Proteomes" id="UP000028582"/>
    </source>
</evidence>
<dbReference type="Proteomes" id="UP000028582">
    <property type="component" value="Unassembled WGS sequence"/>
</dbReference>
<sequence length="93" mass="9536">TSEGTDSDGTLTGPTGEVMSPPSINIPSGCSESMLPKGEAQTKISEGDSVGVKHTVNQKCLAPTNVSAQSECAGGMPLKAKSKNKTSTKLKRE</sequence>
<feature type="region of interest" description="Disordered" evidence="1">
    <location>
        <begin position="1"/>
        <end position="50"/>
    </location>
</feature>
<feature type="compositionally biased region" description="Polar residues" evidence="1">
    <location>
        <begin position="22"/>
        <end position="31"/>
    </location>
</feature>
<dbReference type="OrthoDB" id="126823at2759"/>
<feature type="region of interest" description="Disordered" evidence="1">
    <location>
        <begin position="70"/>
        <end position="93"/>
    </location>
</feature>
<comment type="caution">
    <text evidence="2">The sequence shown here is derived from an EMBL/GenBank/DDBJ whole genome shotgun (WGS) entry which is preliminary data.</text>
</comment>
<protein>
    <submittedName>
        <fullName evidence="2">Uncharacterized protein</fullName>
    </submittedName>
</protein>
<dbReference type="EMBL" id="ANJA01002127">
    <property type="protein sequence ID" value="ETO71904.1"/>
    <property type="molecule type" value="Genomic_DNA"/>
</dbReference>